<dbReference type="SUPFAM" id="SSF56300">
    <property type="entry name" value="Metallo-dependent phosphatases"/>
    <property type="match status" value="1"/>
</dbReference>
<evidence type="ECO:0000256" key="1">
    <source>
        <dbReference type="SAM" id="Phobius"/>
    </source>
</evidence>
<keyword evidence="1" id="KW-1133">Transmembrane helix</keyword>
<keyword evidence="4" id="KW-1185">Reference proteome</keyword>
<gene>
    <name evidence="3" type="ORF">PPACK8108_LOCUS21778</name>
</gene>
<reference evidence="3" key="1">
    <citation type="submission" date="2022-06" db="EMBL/GenBank/DDBJ databases">
        <authorList>
            <consortium name="SYNGENTA / RWTH Aachen University"/>
        </authorList>
    </citation>
    <scope>NUCLEOTIDE SEQUENCE</scope>
</reference>
<protein>
    <submittedName>
        <fullName evidence="3">Metallo-dependent phosphatase-like protein</fullName>
    </submittedName>
</protein>
<proteinExistence type="predicted"/>
<evidence type="ECO:0000313" key="4">
    <source>
        <dbReference type="Proteomes" id="UP001153365"/>
    </source>
</evidence>
<dbReference type="AlphaFoldDB" id="A0AAV0BK57"/>
<organism evidence="3 4">
    <name type="scientific">Phakopsora pachyrhizi</name>
    <name type="common">Asian soybean rust disease fungus</name>
    <dbReference type="NCBI Taxonomy" id="170000"/>
    <lineage>
        <taxon>Eukaryota</taxon>
        <taxon>Fungi</taxon>
        <taxon>Dikarya</taxon>
        <taxon>Basidiomycota</taxon>
        <taxon>Pucciniomycotina</taxon>
        <taxon>Pucciniomycetes</taxon>
        <taxon>Pucciniales</taxon>
        <taxon>Phakopsoraceae</taxon>
        <taxon>Phakopsora</taxon>
    </lineage>
</organism>
<keyword evidence="1" id="KW-0812">Transmembrane</keyword>
<dbReference type="InterPro" id="IPR004843">
    <property type="entry name" value="Calcineurin-like_PHP"/>
</dbReference>
<dbReference type="PANTHER" id="PTHR46546:SF4">
    <property type="entry name" value="SHEWANELLA-LIKE PROTEIN PHOSPHATASE 1"/>
    <property type="match status" value="1"/>
</dbReference>
<feature type="transmembrane region" description="Helical" evidence="1">
    <location>
        <begin position="12"/>
        <end position="28"/>
    </location>
</feature>
<dbReference type="EMBL" id="CALTRL010005828">
    <property type="protein sequence ID" value="CAH7687050.1"/>
    <property type="molecule type" value="Genomic_DNA"/>
</dbReference>
<dbReference type="InterPro" id="IPR029052">
    <property type="entry name" value="Metallo-depent_PP-like"/>
</dbReference>
<dbReference type="PANTHER" id="PTHR46546">
    <property type="entry name" value="SHEWANELLA-LIKE PROTEIN PHOSPHATASE 1"/>
    <property type="match status" value="1"/>
</dbReference>
<name>A0AAV0BK57_PHAPC</name>
<dbReference type="Proteomes" id="UP001153365">
    <property type="component" value="Unassembled WGS sequence"/>
</dbReference>
<feature type="domain" description="Calcineurin-like phosphoesterase" evidence="2">
    <location>
        <begin position="61"/>
        <end position="319"/>
    </location>
</feature>
<comment type="caution">
    <text evidence="3">The sequence shown here is derived from an EMBL/GenBank/DDBJ whole genome shotgun (WGS) entry which is preliminary data.</text>
</comment>
<dbReference type="Gene3D" id="3.60.21.10">
    <property type="match status" value="1"/>
</dbReference>
<accession>A0AAV0BK57</accession>
<evidence type="ECO:0000313" key="3">
    <source>
        <dbReference type="EMBL" id="CAH7687050.1"/>
    </source>
</evidence>
<keyword evidence="1" id="KW-0472">Membrane</keyword>
<evidence type="ECO:0000259" key="2">
    <source>
        <dbReference type="Pfam" id="PF00149"/>
    </source>
</evidence>
<dbReference type="GO" id="GO:0016787">
    <property type="term" value="F:hydrolase activity"/>
    <property type="evidence" value="ECO:0007669"/>
    <property type="project" value="InterPro"/>
</dbReference>
<sequence>MISMLTVRYRRLIVITLIIISTYFLFLSDNQFLKSLFNSSSGLSKQQTFKISSDSQSYRSRVVAVGDLHGDLPHTVRVLRLAGLIDLKNQWVGERTVLVQTGDIVDRGKDTILLYQLMGRLRKEAKAAGGEVINLLGNHEYMNALDDWRYVTKEDIESFGGKESRRRAMSSNGWIGKDWLKNYSVSTRVPSINENNLRRSSSPIGSLIFEGQKNNREHFESSGSGFVHGGITIEYARLGIEEINRIGRSLLNKSLSATEPIHHLPRDVNQQETMFYSEVGPLWDRSYALESDLDLICDQISRVTEILKIKRLVMGHTPQFKGITSRCDGKILLIDTGISSAYGGPLSALEIIYKLNPTSNSDKDKKSQGGMSELKTYREVEIVYGLEESKLKRTLSKHERMIKLKV</sequence>
<dbReference type="Pfam" id="PF00149">
    <property type="entry name" value="Metallophos"/>
    <property type="match status" value="1"/>
</dbReference>